<evidence type="ECO:0000259" key="9">
    <source>
        <dbReference type="PROSITE" id="PS51480"/>
    </source>
</evidence>
<dbReference type="Pfam" id="PF02734">
    <property type="entry name" value="Dak2"/>
    <property type="match status" value="1"/>
</dbReference>
<protein>
    <recommendedName>
        <fullName evidence="3">phosphoenolpyruvate--glycerone phosphotransferase</fullName>
        <ecNumber evidence="3">2.7.1.121</ecNumber>
    </recommendedName>
</protein>
<dbReference type="GO" id="GO:0047324">
    <property type="term" value="F:phosphoenolpyruvate-glycerone phosphotransferase activity"/>
    <property type="evidence" value="ECO:0007669"/>
    <property type="project" value="UniProtKB-EC"/>
</dbReference>
<feature type="domain" description="DhaL" evidence="9">
    <location>
        <begin position="2"/>
        <end position="201"/>
    </location>
</feature>
<keyword evidence="5 10" id="KW-0418">Kinase</keyword>
<evidence type="ECO:0000256" key="1">
    <source>
        <dbReference type="ARBA" id="ARBA00001113"/>
    </source>
</evidence>
<evidence type="ECO:0000256" key="5">
    <source>
        <dbReference type="ARBA" id="ARBA00022777"/>
    </source>
</evidence>
<comment type="catalytic activity">
    <reaction evidence="1">
        <text>dihydroxyacetone + phosphoenolpyruvate = dihydroxyacetone phosphate + pyruvate</text>
        <dbReference type="Rhea" id="RHEA:18381"/>
        <dbReference type="ChEBI" id="CHEBI:15361"/>
        <dbReference type="ChEBI" id="CHEBI:16016"/>
        <dbReference type="ChEBI" id="CHEBI:57642"/>
        <dbReference type="ChEBI" id="CHEBI:58702"/>
        <dbReference type="EC" id="2.7.1.121"/>
    </reaction>
</comment>
<dbReference type="EC" id="2.7.1.121" evidence="3"/>
<dbReference type="NCBIfam" id="TIGR02365">
    <property type="entry name" value="dha_L_ycgS"/>
    <property type="match status" value="1"/>
</dbReference>
<dbReference type="InterPro" id="IPR050861">
    <property type="entry name" value="Dihydroxyacetone_Kinase"/>
</dbReference>
<comment type="pathway">
    <text evidence="2">Polyol metabolism; glycerol degradation.</text>
</comment>
<dbReference type="Gene3D" id="1.25.40.340">
    <property type="match status" value="1"/>
</dbReference>
<comment type="subunit">
    <text evidence="7">Homodimer. The dihydroxyacetone kinase complex is composed of a homodimer of DhaM, a homodimer of DhaK and the subunit DhaL.</text>
</comment>
<evidence type="ECO:0000313" key="11">
    <source>
        <dbReference type="Proteomes" id="UP000824049"/>
    </source>
</evidence>
<proteinExistence type="predicted"/>
<dbReference type="GO" id="GO:0004371">
    <property type="term" value="F:glycerone kinase activity"/>
    <property type="evidence" value="ECO:0007669"/>
    <property type="project" value="InterPro"/>
</dbReference>
<comment type="function">
    <text evidence="8">ADP-binding subunit of the dihydroxyacetone kinase, which is responsible for the phosphoenolpyruvate (PEP)-dependent phosphorylation of dihydroxyacetone. DhaL-ADP is converted to DhaL-ATP via a phosphoryl group transfer from DhaM and transmits it to dihydroxyacetone binds to DhaK.</text>
</comment>
<evidence type="ECO:0000313" key="10">
    <source>
        <dbReference type="EMBL" id="HIZ39198.1"/>
    </source>
</evidence>
<name>A0A9D2EKI6_9FIRM</name>
<dbReference type="SMART" id="SM01120">
    <property type="entry name" value="Dak2"/>
    <property type="match status" value="1"/>
</dbReference>
<dbReference type="GO" id="GO:0019563">
    <property type="term" value="P:glycerol catabolic process"/>
    <property type="evidence" value="ECO:0007669"/>
    <property type="project" value="TreeGrafter"/>
</dbReference>
<evidence type="ECO:0000256" key="4">
    <source>
        <dbReference type="ARBA" id="ARBA00022679"/>
    </source>
</evidence>
<dbReference type="InterPro" id="IPR012737">
    <property type="entry name" value="DhaK_L_YcgS"/>
</dbReference>
<dbReference type="EMBL" id="DXBR01000046">
    <property type="protein sequence ID" value="HIZ39198.1"/>
    <property type="molecule type" value="Genomic_DNA"/>
</dbReference>
<reference evidence="10" key="2">
    <citation type="submission" date="2021-04" db="EMBL/GenBank/DDBJ databases">
        <authorList>
            <person name="Gilroy R."/>
        </authorList>
    </citation>
    <scope>NUCLEOTIDE SEQUENCE</scope>
    <source>
        <strain evidence="10">CHK179-28034</strain>
    </source>
</reference>
<organism evidence="10 11">
    <name type="scientific">Candidatus Anaerobutyricum stercoris</name>
    <dbReference type="NCBI Taxonomy" id="2838457"/>
    <lineage>
        <taxon>Bacteria</taxon>
        <taxon>Bacillati</taxon>
        <taxon>Bacillota</taxon>
        <taxon>Clostridia</taxon>
        <taxon>Lachnospirales</taxon>
        <taxon>Lachnospiraceae</taxon>
        <taxon>Anaerobutyricum</taxon>
    </lineage>
</organism>
<dbReference type="PROSITE" id="PS51480">
    <property type="entry name" value="DHAL"/>
    <property type="match status" value="1"/>
</dbReference>
<dbReference type="FunFam" id="1.25.40.340:FF:000002">
    <property type="entry name" value="Dihydroxyacetone kinase, L subunit"/>
    <property type="match status" value="1"/>
</dbReference>
<sequence length="207" mass="22390">MNRYIIMAKKLADRFEKESMYLCDLDRKAGDGDHGITIARGFEEAYSNVSKLPEDTPASEVCKEIGYGMLRSMGGASGPIFSTFFIQASIVLKGKEGWDADSFVETVHAAIAGIHDLAGTNRNEKTMLDAMYGSQDALDEGKPSTMAQAVKLAYEGAKKGAESTKEMVATKGRAKFLGERSKGFMDAGSCSISFMFETIAEIFGGDQ</sequence>
<evidence type="ECO:0000256" key="2">
    <source>
        <dbReference type="ARBA" id="ARBA00004745"/>
    </source>
</evidence>
<comment type="caution">
    <text evidence="10">The sequence shown here is derived from an EMBL/GenBank/DDBJ whole genome shotgun (WGS) entry which is preliminary data.</text>
</comment>
<accession>A0A9D2EKI6</accession>
<dbReference type="PANTHER" id="PTHR28629">
    <property type="entry name" value="TRIOKINASE/FMN CYCLASE"/>
    <property type="match status" value="1"/>
</dbReference>
<reference evidence="10" key="1">
    <citation type="journal article" date="2021" name="PeerJ">
        <title>Extensive microbial diversity within the chicken gut microbiome revealed by metagenomics and culture.</title>
        <authorList>
            <person name="Gilroy R."/>
            <person name="Ravi A."/>
            <person name="Getino M."/>
            <person name="Pursley I."/>
            <person name="Horton D.L."/>
            <person name="Alikhan N.F."/>
            <person name="Baker D."/>
            <person name="Gharbi K."/>
            <person name="Hall N."/>
            <person name="Watson M."/>
            <person name="Adriaenssens E.M."/>
            <person name="Foster-Nyarko E."/>
            <person name="Jarju S."/>
            <person name="Secka A."/>
            <person name="Antonio M."/>
            <person name="Oren A."/>
            <person name="Chaudhuri R.R."/>
            <person name="La Ragione R."/>
            <person name="Hildebrand F."/>
            <person name="Pallen M.J."/>
        </authorList>
    </citation>
    <scope>NUCLEOTIDE SEQUENCE</scope>
    <source>
        <strain evidence="10">CHK179-28034</strain>
    </source>
</reference>
<keyword evidence="6" id="KW-0319">Glycerol metabolism</keyword>
<dbReference type="AlphaFoldDB" id="A0A9D2EKI6"/>
<evidence type="ECO:0000256" key="3">
    <source>
        <dbReference type="ARBA" id="ARBA00012095"/>
    </source>
</evidence>
<dbReference type="GO" id="GO:0005829">
    <property type="term" value="C:cytosol"/>
    <property type="evidence" value="ECO:0007669"/>
    <property type="project" value="TreeGrafter"/>
</dbReference>
<dbReference type="InterPro" id="IPR036117">
    <property type="entry name" value="DhaL_dom_sf"/>
</dbReference>
<dbReference type="InterPro" id="IPR004007">
    <property type="entry name" value="DhaL_dom"/>
</dbReference>
<dbReference type="PANTHER" id="PTHR28629:SF4">
    <property type="entry name" value="TRIOKINASE_FMN CYCLASE"/>
    <property type="match status" value="1"/>
</dbReference>
<evidence type="ECO:0000256" key="6">
    <source>
        <dbReference type="ARBA" id="ARBA00022798"/>
    </source>
</evidence>
<evidence type="ECO:0000256" key="7">
    <source>
        <dbReference type="ARBA" id="ARBA00046577"/>
    </source>
</evidence>
<keyword evidence="4" id="KW-0808">Transferase</keyword>
<evidence type="ECO:0000256" key="8">
    <source>
        <dbReference type="ARBA" id="ARBA00055771"/>
    </source>
</evidence>
<dbReference type="SUPFAM" id="SSF101473">
    <property type="entry name" value="DhaL-like"/>
    <property type="match status" value="1"/>
</dbReference>
<dbReference type="Proteomes" id="UP000824049">
    <property type="component" value="Unassembled WGS sequence"/>
</dbReference>
<gene>
    <name evidence="10" type="primary">dhaL</name>
    <name evidence="10" type="ORF">H9968_04610</name>
</gene>